<reference evidence="2" key="1">
    <citation type="submission" date="2023-07" db="EMBL/GenBank/DDBJ databases">
        <title>draft genome sequence of fig (Ficus carica).</title>
        <authorList>
            <person name="Takahashi T."/>
            <person name="Nishimura K."/>
        </authorList>
    </citation>
    <scope>NUCLEOTIDE SEQUENCE</scope>
</reference>
<name>A0AA88DL79_FICCA</name>
<dbReference type="AlphaFoldDB" id="A0AA88DL79"/>
<feature type="compositionally biased region" description="Pro residues" evidence="1">
    <location>
        <begin position="9"/>
        <end position="22"/>
    </location>
</feature>
<gene>
    <name evidence="2" type="ORF">TIFTF001_026480</name>
</gene>
<evidence type="ECO:0000313" key="2">
    <source>
        <dbReference type="EMBL" id="GMN57371.1"/>
    </source>
</evidence>
<feature type="region of interest" description="Disordered" evidence="1">
    <location>
        <begin position="50"/>
        <end position="70"/>
    </location>
</feature>
<organism evidence="2 3">
    <name type="scientific">Ficus carica</name>
    <name type="common">Common fig</name>
    <dbReference type="NCBI Taxonomy" id="3494"/>
    <lineage>
        <taxon>Eukaryota</taxon>
        <taxon>Viridiplantae</taxon>
        <taxon>Streptophyta</taxon>
        <taxon>Embryophyta</taxon>
        <taxon>Tracheophyta</taxon>
        <taxon>Spermatophyta</taxon>
        <taxon>Magnoliopsida</taxon>
        <taxon>eudicotyledons</taxon>
        <taxon>Gunneridae</taxon>
        <taxon>Pentapetalae</taxon>
        <taxon>rosids</taxon>
        <taxon>fabids</taxon>
        <taxon>Rosales</taxon>
        <taxon>Moraceae</taxon>
        <taxon>Ficeae</taxon>
        <taxon>Ficus</taxon>
    </lineage>
</organism>
<protein>
    <submittedName>
        <fullName evidence="2">Uncharacterized protein</fullName>
    </submittedName>
</protein>
<accession>A0AA88DL79</accession>
<sequence length="70" mass="8345">MEWRRELGAPPPREPSRAPDPSPIGDRCQPRFRRTLCRISMWPPSRIHHRPLHAVNSTGNSPWFHRRSRR</sequence>
<feature type="region of interest" description="Disordered" evidence="1">
    <location>
        <begin position="1"/>
        <end position="29"/>
    </location>
</feature>
<evidence type="ECO:0000256" key="1">
    <source>
        <dbReference type="SAM" id="MobiDB-lite"/>
    </source>
</evidence>
<comment type="caution">
    <text evidence="2">The sequence shown here is derived from an EMBL/GenBank/DDBJ whole genome shotgun (WGS) entry which is preliminary data.</text>
</comment>
<proteinExistence type="predicted"/>
<evidence type="ECO:0000313" key="3">
    <source>
        <dbReference type="Proteomes" id="UP001187192"/>
    </source>
</evidence>
<dbReference type="EMBL" id="BTGU01000070">
    <property type="protein sequence ID" value="GMN57371.1"/>
    <property type="molecule type" value="Genomic_DNA"/>
</dbReference>
<keyword evidence="3" id="KW-1185">Reference proteome</keyword>
<dbReference type="Proteomes" id="UP001187192">
    <property type="component" value="Unassembled WGS sequence"/>
</dbReference>